<protein>
    <submittedName>
        <fullName evidence="2">Uncharacterized protein</fullName>
    </submittedName>
</protein>
<keyword evidence="1" id="KW-1133">Transmembrane helix</keyword>
<proteinExistence type="predicted"/>
<keyword evidence="3" id="KW-1185">Reference proteome</keyword>
<evidence type="ECO:0000313" key="3">
    <source>
        <dbReference type="Proteomes" id="UP001497497"/>
    </source>
</evidence>
<feature type="transmembrane region" description="Helical" evidence="1">
    <location>
        <begin position="86"/>
        <end position="106"/>
    </location>
</feature>
<evidence type="ECO:0000256" key="1">
    <source>
        <dbReference type="SAM" id="Phobius"/>
    </source>
</evidence>
<organism evidence="2 3">
    <name type="scientific">Lymnaea stagnalis</name>
    <name type="common">Great pond snail</name>
    <name type="synonym">Helix stagnalis</name>
    <dbReference type="NCBI Taxonomy" id="6523"/>
    <lineage>
        <taxon>Eukaryota</taxon>
        <taxon>Metazoa</taxon>
        <taxon>Spiralia</taxon>
        <taxon>Lophotrochozoa</taxon>
        <taxon>Mollusca</taxon>
        <taxon>Gastropoda</taxon>
        <taxon>Heterobranchia</taxon>
        <taxon>Euthyneura</taxon>
        <taxon>Panpulmonata</taxon>
        <taxon>Hygrophila</taxon>
        <taxon>Lymnaeoidea</taxon>
        <taxon>Lymnaeidae</taxon>
        <taxon>Lymnaea</taxon>
    </lineage>
</organism>
<gene>
    <name evidence="2" type="ORF">GSLYS_00015766001</name>
</gene>
<sequence>MSTKRKKPGYVVVKGSGGLSRIGEAKEPSWLATWFTEVAEVLERPSIAIAIFILGVIFIVLASKQVKLALDYMEKFGISERPRESVVGNFMALLVFFFIWLDIIILTRLKNMAISLGHLMQGWYQRALYILQNMDDDDNRQRKKF</sequence>
<name>A0AAV2IC40_LYMST</name>
<accession>A0AAV2IC40</accession>
<comment type="caution">
    <text evidence="2">The sequence shown here is derived from an EMBL/GenBank/DDBJ whole genome shotgun (WGS) entry which is preliminary data.</text>
</comment>
<evidence type="ECO:0000313" key="2">
    <source>
        <dbReference type="EMBL" id="CAL1542160.1"/>
    </source>
</evidence>
<keyword evidence="1" id="KW-0472">Membrane</keyword>
<dbReference type="EMBL" id="CAXITT010000473">
    <property type="protein sequence ID" value="CAL1542160.1"/>
    <property type="molecule type" value="Genomic_DNA"/>
</dbReference>
<feature type="transmembrane region" description="Helical" evidence="1">
    <location>
        <begin position="47"/>
        <end position="66"/>
    </location>
</feature>
<keyword evidence="1" id="KW-0812">Transmembrane</keyword>
<dbReference type="Proteomes" id="UP001497497">
    <property type="component" value="Unassembled WGS sequence"/>
</dbReference>
<reference evidence="2 3" key="1">
    <citation type="submission" date="2024-04" db="EMBL/GenBank/DDBJ databases">
        <authorList>
            <consortium name="Genoscope - CEA"/>
            <person name="William W."/>
        </authorList>
    </citation>
    <scope>NUCLEOTIDE SEQUENCE [LARGE SCALE GENOMIC DNA]</scope>
</reference>
<dbReference type="AlphaFoldDB" id="A0AAV2IC40"/>